<feature type="repeat" description="TPR" evidence="1">
    <location>
        <begin position="516"/>
        <end position="549"/>
    </location>
</feature>
<dbReference type="PROSITE" id="PS50005">
    <property type="entry name" value="TPR"/>
    <property type="match status" value="1"/>
</dbReference>
<dbReference type="InterPro" id="IPR011990">
    <property type="entry name" value="TPR-like_helical_dom_sf"/>
</dbReference>
<dbReference type="Proteomes" id="UP000549394">
    <property type="component" value="Unassembled WGS sequence"/>
</dbReference>
<evidence type="ECO:0000313" key="4">
    <source>
        <dbReference type="EMBL" id="CAD5116363.1"/>
    </source>
</evidence>
<dbReference type="OrthoDB" id="9991317at2759"/>
<dbReference type="SUPFAM" id="SSF48452">
    <property type="entry name" value="TPR-like"/>
    <property type="match status" value="1"/>
</dbReference>
<accession>A0A7I8VKZ6</accession>
<keyword evidence="5" id="KW-1185">Reference proteome</keyword>
<evidence type="ECO:0000256" key="2">
    <source>
        <dbReference type="SAM" id="MobiDB-lite"/>
    </source>
</evidence>
<feature type="domain" description="Cadherin-like beta-sandwich-like" evidence="3">
    <location>
        <begin position="7"/>
        <end position="93"/>
    </location>
</feature>
<evidence type="ECO:0000256" key="1">
    <source>
        <dbReference type="PROSITE-ProRule" id="PRU00339"/>
    </source>
</evidence>
<sequence length="1067" mass="119308">MNDCSLEKLSVKPGKLNPKFGVDQLDYSVTVPSKVDKITFDGFARDSGASWCVYKNNGERSVNLVEGKINEIKIEVTAEDGKTVRYYNVKVKRLSARDASLADLKCSTGQFDPSFSPDVKEYYCYVSCDKEEIKISASVDDKNMKISVNDSEQDKPIPLNVGQTKIMVENYKVLVTRKQLPRHIIFVDKGLNWKFEDPLSLSALYCPITIKNSKPKHTYSAPIINQLTKTNKVDPLNEQPLPLDWRIEDEEIEAKLTDSIAKIPLSDGTYTEEMKLSQLLNKGKEFCGKISIKAPQRKFNDKCPLSHKIVEKSWEKSLQQIYDETDSSKLLQMAEKSRKSYFNSLSLIDKTPTFISGESPLDYLDHSIYCYATAIQHKPKDGSLHLNLAMLLEERYFVEDSLGLSKDTKKAEEPGANFEARESSKEEECDAICELKGVSKSAPLSEKLKAIDAEYKQLVDSGQRPKADHVQILYAWKSKQGTKEGRLAQKVEDEMSFLGQAYVKYLDALSIDDGKSSTHFHLARMLSIRGNYEEAINRFEVALVFNAKLDVARYYLGAALVLRDKGPGDRKKEAIAYLVECLESLQTQLTDEALNSSISESRNKLQAENWARASNGFLLRSFIQLGRLLKEEPIKECPSAEDIFHAAALLASQALPVTSKGDSYQQLEWVIIDAHSNLLDILLSSENKDNSLIAERCRRLSSLISQCSITSTTNLLAVQLKTIEKLVYIQPCDAHSLYLLGSAQYRNYEENNKDSSLQDAILSFKSSINLEDKSVSGPAPADISGQEWFKSYTTEKRPDKATEPATPASKTQPPASRGTARGASRGAAVSGRGTVARGAAANRGTRGRGAPVGRGTVNKPAAPTSKVPPAKATAKASEVRRHSCEPTEKKAPEEKSTNIPKKEDKVEDDRVNPKSYLPRLGLARALSRKSDKIEESKKYYHETIKMAPDIHDAYIESGEMLVKTDPMGAVEIYNKFPVGDNPSFDDAFIFGEIVRILMKEEKYDDERLEKNLIRMGKVLGLGALENYVKKLEDKLKNQLLMNVYAGVNGKSVDDPDLQTFFKFKCWK</sequence>
<evidence type="ECO:0000259" key="3">
    <source>
        <dbReference type="Pfam" id="PF12733"/>
    </source>
</evidence>
<dbReference type="InterPro" id="IPR019734">
    <property type="entry name" value="TPR_rpt"/>
</dbReference>
<feature type="compositionally biased region" description="Low complexity" evidence="2">
    <location>
        <begin position="815"/>
        <end position="844"/>
    </location>
</feature>
<feature type="compositionally biased region" description="Basic and acidic residues" evidence="2">
    <location>
        <begin position="877"/>
        <end position="912"/>
    </location>
</feature>
<dbReference type="EMBL" id="CAJFCJ010000006">
    <property type="protein sequence ID" value="CAD5116363.1"/>
    <property type="molecule type" value="Genomic_DNA"/>
</dbReference>
<comment type="caution">
    <text evidence="4">The sequence shown here is derived from an EMBL/GenBank/DDBJ whole genome shotgun (WGS) entry which is preliminary data.</text>
</comment>
<protein>
    <submittedName>
        <fullName evidence="4">DgyrCDS5262</fullName>
    </submittedName>
</protein>
<reference evidence="4 5" key="1">
    <citation type="submission" date="2020-08" db="EMBL/GenBank/DDBJ databases">
        <authorList>
            <person name="Hejnol A."/>
        </authorList>
    </citation>
    <scope>NUCLEOTIDE SEQUENCE [LARGE SCALE GENOMIC DNA]</scope>
</reference>
<dbReference type="InterPro" id="IPR025883">
    <property type="entry name" value="Cadherin-like_domain"/>
</dbReference>
<feature type="domain" description="Cadherin-like beta-sandwich-like" evidence="3">
    <location>
        <begin position="102"/>
        <end position="168"/>
    </location>
</feature>
<gene>
    <name evidence="4" type="ORF">DGYR_LOCUS5000</name>
</gene>
<dbReference type="Pfam" id="PF12733">
    <property type="entry name" value="Cadherin-like"/>
    <property type="match status" value="2"/>
</dbReference>
<organism evidence="4 5">
    <name type="scientific">Dimorphilus gyrociliatus</name>
    <dbReference type="NCBI Taxonomy" id="2664684"/>
    <lineage>
        <taxon>Eukaryota</taxon>
        <taxon>Metazoa</taxon>
        <taxon>Spiralia</taxon>
        <taxon>Lophotrochozoa</taxon>
        <taxon>Annelida</taxon>
        <taxon>Polychaeta</taxon>
        <taxon>Polychaeta incertae sedis</taxon>
        <taxon>Dinophilidae</taxon>
        <taxon>Dimorphilus</taxon>
    </lineage>
</organism>
<dbReference type="Gene3D" id="1.25.40.10">
    <property type="entry name" value="Tetratricopeptide repeat domain"/>
    <property type="match status" value="1"/>
</dbReference>
<dbReference type="AlphaFoldDB" id="A0A7I8VKZ6"/>
<name>A0A7I8VKZ6_9ANNE</name>
<feature type="region of interest" description="Disordered" evidence="2">
    <location>
        <begin position="794"/>
        <end position="913"/>
    </location>
</feature>
<keyword evidence="1" id="KW-0802">TPR repeat</keyword>
<evidence type="ECO:0000313" key="5">
    <source>
        <dbReference type="Proteomes" id="UP000549394"/>
    </source>
</evidence>
<proteinExistence type="predicted"/>